<protein>
    <submittedName>
        <fullName evidence="2">Uncharacterized protein</fullName>
    </submittedName>
</protein>
<evidence type="ECO:0000256" key="1">
    <source>
        <dbReference type="SAM" id="MobiDB-lite"/>
    </source>
</evidence>
<feature type="compositionally biased region" description="Basic residues" evidence="1">
    <location>
        <begin position="31"/>
        <end position="40"/>
    </location>
</feature>
<gene>
    <name evidence="2" type="ORF">LTR05_008569</name>
</gene>
<evidence type="ECO:0000313" key="3">
    <source>
        <dbReference type="Proteomes" id="UP001309876"/>
    </source>
</evidence>
<comment type="caution">
    <text evidence="2">The sequence shown here is derived from an EMBL/GenBank/DDBJ whole genome shotgun (WGS) entry which is preliminary data.</text>
</comment>
<evidence type="ECO:0000313" key="2">
    <source>
        <dbReference type="EMBL" id="KAK5080459.1"/>
    </source>
</evidence>
<feature type="compositionally biased region" description="Acidic residues" evidence="1">
    <location>
        <begin position="16"/>
        <end position="25"/>
    </location>
</feature>
<feature type="compositionally biased region" description="Polar residues" evidence="1">
    <location>
        <begin position="50"/>
        <end position="59"/>
    </location>
</feature>
<keyword evidence="3" id="KW-1185">Reference proteome</keyword>
<dbReference type="EMBL" id="JAVRRJ010000014">
    <property type="protein sequence ID" value="KAK5080459.1"/>
    <property type="molecule type" value="Genomic_DNA"/>
</dbReference>
<feature type="region of interest" description="Disordered" evidence="1">
    <location>
        <begin position="91"/>
        <end position="131"/>
    </location>
</feature>
<organism evidence="2 3">
    <name type="scientific">Lithohypha guttulata</name>
    <dbReference type="NCBI Taxonomy" id="1690604"/>
    <lineage>
        <taxon>Eukaryota</taxon>
        <taxon>Fungi</taxon>
        <taxon>Dikarya</taxon>
        <taxon>Ascomycota</taxon>
        <taxon>Pezizomycotina</taxon>
        <taxon>Eurotiomycetes</taxon>
        <taxon>Chaetothyriomycetidae</taxon>
        <taxon>Chaetothyriales</taxon>
        <taxon>Trichomeriaceae</taxon>
        <taxon>Lithohypha</taxon>
    </lineage>
</organism>
<dbReference type="AlphaFoldDB" id="A0AAN7SEN5"/>
<reference evidence="2 3" key="1">
    <citation type="submission" date="2023-08" db="EMBL/GenBank/DDBJ databases">
        <title>Black Yeasts Isolated from many extreme environments.</title>
        <authorList>
            <person name="Coleine C."/>
            <person name="Stajich J.E."/>
            <person name="Selbmann L."/>
        </authorList>
    </citation>
    <scope>NUCLEOTIDE SEQUENCE [LARGE SCALE GENOMIC DNA]</scope>
    <source>
        <strain evidence="2 3">CCFEE 5910</strain>
    </source>
</reference>
<dbReference type="Proteomes" id="UP001309876">
    <property type="component" value="Unassembled WGS sequence"/>
</dbReference>
<proteinExistence type="predicted"/>
<feature type="compositionally biased region" description="Polar residues" evidence="1">
    <location>
        <begin position="97"/>
        <end position="112"/>
    </location>
</feature>
<sequence>MGDAAALQVPSPRPDDSDDWSDISETENKRRTARARRRRQQEHNPRRSVQKPTAPTSPETFKPPQLEFGRCTDRPRLTSPRSLITLALHKHNDHASSDQPQIRQATSATGSMTPRDDSTAQRDSFSGAGRTTHHDGICALSSCPISNIAGKVLTKWEVHDSVIEHEQGRGLAKEILFEKHSSRTQKVTYNRHQALKQVPYDLHPRVW</sequence>
<feature type="region of interest" description="Disordered" evidence="1">
    <location>
        <begin position="1"/>
        <end position="77"/>
    </location>
</feature>
<accession>A0AAN7SEN5</accession>
<name>A0AAN7SEN5_9EURO</name>